<dbReference type="InterPro" id="IPR013087">
    <property type="entry name" value="Znf_C2H2_type"/>
</dbReference>
<keyword evidence="4" id="KW-1185">Reference proteome</keyword>
<dbReference type="InterPro" id="IPR036236">
    <property type="entry name" value="Znf_C2H2_sf"/>
</dbReference>
<dbReference type="Gene3D" id="3.30.160.60">
    <property type="entry name" value="Classic Zinc Finger"/>
    <property type="match status" value="1"/>
</dbReference>
<organism evidence="3 4">
    <name type="scientific">Araneus ventricosus</name>
    <name type="common">Orbweaver spider</name>
    <name type="synonym">Epeira ventricosa</name>
    <dbReference type="NCBI Taxonomy" id="182803"/>
    <lineage>
        <taxon>Eukaryota</taxon>
        <taxon>Metazoa</taxon>
        <taxon>Ecdysozoa</taxon>
        <taxon>Arthropoda</taxon>
        <taxon>Chelicerata</taxon>
        <taxon>Arachnida</taxon>
        <taxon>Araneae</taxon>
        <taxon>Araneomorphae</taxon>
        <taxon>Entelegynae</taxon>
        <taxon>Araneoidea</taxon>
        <taxon>Araneidae</taxon>
        <taxon>Araneus</taxon>
    </lineage>
</organism>
<evidence type="ECO:0000256" key="1">
    <source>
        <dbReference type="PROSITE-ProRule" id="PRU00042"/>
    </source>
</evidence>
<sequence length="114" mass="13342">MKKHGDDVNHACSQCSMKFYRVNKLREHTRTHTRKKKKTYPCEHCAFLSCRIFSDTREQTTPPPAPRIAAVTSCPELWSESSGSVFFPFHDADSCWKWDYFLKSFVTNPRHDRG</sequence>
<protein>
    <recommendedName>
        <fullName evidence="2">C2H2-type domain-containing protein</fullName>
    </recommendedName>
</protein>
<reference evidence="3 4" key="1">
    <citation type="journal article" date="2019" name="Sci. Rep.">
        <title>Orb-weaving spider Araneus ventricosus genome elucidates the spidroin gene catalogue.</title>
        <authorList>
            <person name="Kono N."/>
            <person name="Nakamura H."/>
            <person name="Ohtoshi R."/>
            <person name="Moran D.A.P."/>
            <person name="Shinohara A."/>
            <person name="Yoshida Y."/>
            <person name="Fujiwara M."/>
            <person name="Mori M."/>
            <person name="Tomita M."/>
            <person name="Arakawa K."/>
        </authorList>
    </citation>
    <scope>NUCLEOTIDE SEQUENCE [LARGE SCALE GENOMIC DNA]</scope>
</reference>
<dbReference type="SUPFAM" id="SSF57667">
    <property type="entry name" value="beta-beta-alpha zinc fingers"/>
    <property type="match status" value="1"/>
</dbReference>
<dbReference type="PROSITE" id="PS50157">
    <property type="entry name" value="ZINC_FINGER_C2H2_2"/>
    <property type="match status" value="1"/>
</dbReference>
<dbReference type="AlphaFoldDB" id="A0A4Y2D6M3"/>
<dbReference type="PROSITE" id="PS00028">
    <property type="entry name" value="ZINC_FINGER_C2H2_1"/>
    <property type="match status" value="1"/>
</dbReference>
<name>A0A4Y2D6M3_ARAVE</name>
<keyword evidence="1" id="KW-0862">Zinc</keyword>
<dbReference type="GO" id="GO:0008270">
    <property type="term" value="F:zinc ion binding"/>
    <property type="evidence" value="ECO:0007669"/>
    <property type="project" value="UniProtKB-KW"/>
</dbReference>
<gene>
    <name evidence="3" type="ORF">AVEN_116774_1</name>
</gene>
<dbReference type="EMBL" id="BGPR01000312">
    <property type="protein sequence ID" value="GBM12331.1"/>
    <property type="molecule type" value="Genomic_DNA"/>
</dbReference>
<dbReference type="Proteomes" id="UP000499080">
    <property type="component" value="Unassembled WGS sequence"/>
</dbReference>
<evidence type="ECO:0000259" key="2">
    <source>
        <dbReference type="PROSITE" id="PS50157"/>
    </source>
</evidence>
<evidence type="ECO:0000313" key="4">
    <source>
        <dbReference type="Proteomes" id="UP000499080"/>
    </source>
</evidence>
<evidence type="ECO:0000313" key="3">
    <source>
        <dbReference type="EMBL" id="GBM12331.1"/>
    </source>
</evidence>
<comment type="caution">
    <text evidence="3">The sequence shown here is derived from an EMBL/GenBank/DDBJ whole genome shotgun (WGS) entry which is preliminary data.</text>
</comment>
<dbReference type="OrthoDB" id="10018191at2759"/>
<accession>A0A4Y2D6M3</accession>
<proteinExistence type="predicted"/>
<feature type="domain" description="C2H2-type" evidence="2">
    <location>
        <begin position="10"/>
        <end position="37"/>
    </location>
</feature>
<keyword evidence="1" id="KW-0479">Metal-binding</keyword>
<keyword evidence="1" id="KW-0863">Zinc-finger</keyword>